<gene>
    <name evidence="2" type="ORF">PGLA1383_LOCUS34388</name>
    <name evidence="3" type="ORF">PGLA2088_LOCUS41494</name>
</gene>
<proteinExistence type="predicted"/>
<comment type="caution">
    <text evidence="2">The sequence shown here is derived from an EMBL/GenBank/DDBJ whole genome shotgun (WGS) entry which is preliminary data.</text>
</comment>
<feature type="transmembrane region" description="Helical" evidence="1">
    <location>
        <begin position="191"/>
        <end position="213"/>
    </location>
</feature>
<evidence type="ECO:0000313" key="3">
    <source>
        <dbReference type="EMBL" id="CAE8720717.1"/>
    </source>
</evidence>
<evidence type="ECO:0000313" key="4">
    <source>
        <dbReference type="Proteomes" id="UP000654075"/>
    </source>
</evidence>
<keyword evidence="1" id="KW-0472">Membrane</keyword>
<feature type="transmembrane region" description="Helical" evidence="1">
    <location>
        <begin position="74"/>
        <end position="99"/>
    </location>
</feature>
<protein>
    <submittedName>
        <fullName evidence="2">Uncharacterized protein</fullName>
    </submittedName>
</protein>
<sequence length="243" mass="25609">MAVETENSPHPVSIGRVLGVCKKLVDYAPAILTILVNWVDVIPVCASIVIVAAIGLVIDFLVVRRRRLAGLPAVFPKPVSVTFLSVFAVLLGLLCAGNLSQEVFRVWCGAAVSGSLCLMALGSLILGSPFVYADAIELMPPEKLQGLQENPADWAGFQMVMTAVTKLWAGSFFLITCVNLVAGFLENAGQKVVSTILAVAGPIIIVTLTFKCLQPKVISISRATATLALTTASSTEETAPAEV</sequence>
<dbReference type="OrthoDB" id="10570780at2759"/>
<dbReference type="EMBL" id="CAJNNV010025943">
    <property type="protein sequence ID" value="CAE8616717.1"/>
    <property type="molecule type" value="Genomic_DNA"/>
</dbReference>
<accession>A0A813G1I0</accession>
<keyword evidence="1" id="KW-1133">Transmembrane helix</keyword>
<dbReference type="Proteomes" id="UP000626109">
    <property type="component" value="Unassembled WGS sequence"/>
</dbReference>
<keyword evidence="4" id="KW-1185">Reference proteome</keyword>
<feature type="transmembrane region" description="Helical" evidence="1">
    <location>
        <begin position="167"/>
        <end position="185"/>
    </location>
</feature>
<dbReference type="EMBL" id="CAJNNW010033859">
    <property type="protein sequence ID" value="CAE8720717.1"/>
    <property type="molecule type" value="Genomic_DNA"/>
</dbReference>
<dbReference type="Proteomes" id="UP000654075">
    <property type="component" value="Unassembled WGS sequence"/>
</dbReference>
<name>A0A813G1I0_POLGL</name>
<feature type="transmembrane region" description="Helical" evidence="1">
    <location>
        <begin position="111"/>
        <end position="133"/>
    </location>
</feature>
<evidence type="ECO:0000256" key="1">
    <source>
        <dbReference type="SAM" id="Phobius"/>
    </source>
</evidence>
<organism evidence="2 4">
    <name type="scientific">Polarella glacialis</name>
    <name type="common">Dinoflagellate</name>
    <dbReference type="NCBI Taxonomy" id="89957"/>
    <lineage>
        <taxon>Eukaryota</taxon>
        <taxon>Sar</taxon>
        <taxon>Alveolata</taxon>
        <taxon>Dinophyceae</taxon>
        <taxon>Suessiales</taxon>
        <taxon>Suessiaceae</taxon>
        <taxon>Polarella</taxon>
    </lineage>
</organism>
<dbReference type="AlphaFoldDB" id="A0A813G1I0"/>
<reference evidence="2" key="1">
    <citation type="submission" date="2021-02" db="EMBL/GenBank/DDBJ databases">
        <authorList>
            <person name="Dougan E. K."/>
            <person name="Rhodes N."/>
            <person name="Thang M."/>
            <person name="Chan C."/>
        </authorList>
    </citation>
    <scope>NUCLEOTIDE SEQUENCE</scope>
</reference>
<keyword evidence="1" id="KW-0812">Transmembrane</keyword>
<feature type="transmembrane region" description="Helical" evidence="1">
    <location>
        <begin position="41"/>
        <end position="62"/>
    </location>
</feature>
<evidence type="ECO:0000313" key="2">
    <source>
        <dbReference type="EMBL" id="CAE8616717.1"/>
    </source>
</evidence>